<dbReference type="RefSeq" id="WP_208083974.1">
    <property type="nucleotide sequence ID" value="NZ_CP086136.1"/>
</dbReference>
<accession>A0A939M680</accession>
<protein>
    <submittedName>
        <fullName evidence="2">Glyoxalase</fullName>
    </submittedName>
</protein>
<evidence type="ECO:0000313" key="2">
    <source>
        <dbReference type="EMBL" id="MBO1860432.1"/>
    </source>
</evidence>
<reference evidence="2" key="1">
    <citation type="submission" date="2021-03" db="EMBL/GenBank/DDBJ databases">
        <title>Whole Genome Sequence of Bradyrhizobium sp. Strain 144S4.</title>
        <authorList>
            <person name="Bromfield E.S.P."/>
            <person name="Cloutier S."/>
        </authorList>
    </citation>
    <scope>NUCLEOTIDE SEQUENCE [LARGE SCALE GENOMIC DNA]</scope>
    <source>
        <strain evidence="2">144S4</strain>
    </source>
</reference>
<dbReference type="AlphaFoldDB" id="A0A939M680"/>
<gene>
    <name evidence="3" type="ORF">J4G43_003210</name>
    <name evidence="2" type="ORF">J4G43_05430</name>
</gene>
<evidence type="ECO:0000313" key="3">
    <source>
        <dbReference type="EMBL" id="UEM13362.1"/>
    </source>
</evidence>
<evidence type="ECO:0000313" key="4">
    <source>
        <dbReference type="Proteomes" id="UP000664702"/>
    </source>
</evidence>
<proteinExistence type="predicted"/>
<dbReference type="KEGG" id="bban:J4G43_003210"/>
<dbReference type="InterPro" id="IPR004360">
    <property type="entry name" value="Glyas_Fos-R_dOase_dom"/>
</dbReference>
<dbReference type="Proteomes" id="UP000664702">
    <property type="component" value="Chromosome"/>
</dbReference>
<name>A0A939M680_9BRAD</name>
<sequence>MPPTHALTSILPCNDLAASEKFYARLGFTRADGDKPADGEDSYRILSDGKGGHLHLTDAVEGWLIRGRNPFGLYLYTEAVDELAREFSGELANGRGPEDTPWGMYEFALSDPDETLVRIGWPSRLRQNKQA</sequence>
<organism evidence="2">
    <name type="scientific">Bradyrhizobium barranii subsp. barranii</name>
    <dbReference type="NCBI Taxonomy" id="2823807"/>
    <lineage>
        <taxon>Bacteria</taxon>
        <taxon>Pseudomonadati</taxon>
        <taxon>Pseudomonadota</taxon>
        <taxon>Alphaproteobacteria</taxon>
        <taxon>Hyphomicrobiales</taxon>
        <taxon>Nitrobacteraceae</taxon>
        <taxon>Bradyrhizobium</taxon>
        <taxon>Bradyrhizobium barranii</taxon>
    </lineage>
</organism>
<evidence type="ECO:0000259" key="1">
    <source>
        <dbReference type="Pfam" id="PF00903"/>
    </source>
</evidence>
<dbReference type="Pfam" id="PF00903">
    <property type="entry name" value="Glyoxalase"/>
    <property type="match status" value="1"/>
</dbReference>
<dbReference type="Gene3D" id="3.10.180.10">
    <property type="entry name" value="2,3-Dihydroxybiphenyl 1,2-Dioxygenase, domain 1"/>
    <property type="match status" value="1"/>
</dbReference>
<feature type="domain" description="Glyoxalase/fosfomycin resistance/dioxygenase" evidence="1">
    <location>
        <begin position="11"/>
        <end position="118"/>
    </location>
</feature>
<dbReference type="EMBL" id="JAGEMI010000001">
    <property type="protein sequence ID" value="MBO1860432.1"/>
    <property type="molecule type" value="Genomic_DNA"/>
</dbReference>
<dbReference type="EMBL" id="CP086136">
    <property type="protein sequence ID" value="UEM13362.1"/>
    <property type="molecule type" value="Genomic_DNA"/>
</dbReference>
<dbReference type="InterPro" id="IPR029068">
    <property type="entry name" value="Glyas_Bleomycin-R_OHBP_Dase"/>
</dbReference>
<dbReference type="SUPFAM" id="SSF54593">
    <property type="entry name" value="Glyoxalase/Bleomycin resistance protein/Dihydroxybiphenyl dioxygenase"/>
    <property type="match status" value="1"/>
</dbReference>
<reference evidence="3 4" key="2">
    <citation type="journal article" date="2022" name="Int. J. Syst. Evol. Microbiol.">
        <title>Strains of Bradyrhizobium barranii sp. nov. associated with legumes native to Canada are symbionts of soybeans and belong to different subspecies (subsp. barranii subsp. nov. and subsp. apii subsp. nov.) and symbiovars (sv. glycinearum and sv. septentrionale).</title>
        <authorList>
            <person name="Bromfield E.S.P."/>
            <person name="Cloutier S."/>
            <person name="Wasai-Hara S."/>
            <person name="Minamisawa K."/>
        </authorList>
    </citation>
    <scope>NUCLEOTIDE SEQUENCE [LARGE SCALE GENOMIC DNA]</scope>
    <source>
        <strain evidence="3 4">144S4</strain>
    </source>
</reference>